<dbReference type="PANTHER" id="PTHR43479">
    <property type="entry name" value="ACREF/ENVCD OPERON REPRESSOR-RELATED"/>
    <property type="match status" value="1"/>
</dbReference>
<dbReference type="InterPro" id="IPR009057">
    <property type="entry name" value="Homeodomain-like_sf"/>
</dbReference>
<evidence type="ECO:0000259" key="3">
    <source>
        <dbReference type="PROSITE" id="PS50977"/>
    </source>
</evidence>
<gene>
    <name evidence="4" type="ordered locus">ACP_3098</name>
</gene>
<accession>C1F512</accession>
<dbReference type="GO" id="GO:0003677">
    <property type="term" value="F:DNA binding"/>
    <property type="evidence" value="ECO:0007669"/>
    <property type="project" value="UniProtKB-UniRule"/>
</dbReference>
<feature type="domain" description="HTH tetR-type" evidence="3">
    <location>
        <begin position="14"/>
        <end position="74"/>
    </location>
</feature>
<evidence type="ECO:0000313" key="5">
    <source>
        <dbReference type="Proteomes" id="UP000002207"/>
    </source>
</evidence>
<dbReference type="HOGENOM" id="CLU_087539_3_0_0"/>
<dbReference type="Gene3D" id="1.10.357.10">
    <property type="entry name" value="Tetracycline Repressor, domain 2"/>
    <property type="match status" value="1"/>
</dbReference>
<dbReference type="InterPro" id="IPR001647">
    <property type="entry name" value="HTH_TetR"/>
</dbReference>
<organism evidence="4 5">
    <name type="scientific">Acidobacterium capsulatum (strain ATCC 51196 / DSM 11244 / BCRC 80197 / JCM 7670 / NBRC 15755 / NCIMB 13165 / 161)</name>
    <dbReference type="NCBI Taxonomy" id="240015"/>
    <lineage>
        <taxon>Bacteria</taxon>
        <taxon>Pseudomonadati</taxon>
        <taxon>Acidobacteriota</taxon>
        <taxon>Terriglobia</taxon>
        <taxon>Terriglobales</taxon>
        <taxon>Acidobacteriaceae</taxon>
        <taxon>Acidobacterium</taxon>
    </lineage>
</organism>
<keyword evidence="1 2" id="KW-0238">DNA-binding</keyword>
<dbReference type="OrthoDB" id="9810250at2"/>
<name>C1F512_ACIC5</name>
<dbReference type="EMBL" id="CP001472">
    <property type="protein sequence ID" value="ACO33923.1"/>
    <property type="molecule type" value="Genomic_DNA"/>
</dbReference>
<dbReference type="KEGG" id="aca:ACP_3098"/>
<evidence type="ECO:0000313" key="4">
    <source>
        <dbReference type="EMBL" id="ACO33923.1"/>
    </source>
</evidence>
<feature type="DNA-binding region" description="H-T-H motif" evidence="2">
    <location>
        <begin position="37"/>
        <end position="56"/>
    </location>
</feature>
<evidence type="ECO:0000256" key="2">
    <source>
        <dbReference type="PROSITE-ProRule" id="PRU00335"/>
    </source>
</evidence>
<dbReference type="eggNOG" id="COG1309">
    <property type="taxonomic scope" value="Bacteria"/>
</dbReference>
<proteinExistence type="predicted"/>
<evidence type="ECO:0000256" key="1">
    <source>
        <dbReference type="ARBA" id="ARBA00023125"/>
    </source>
</evidence>
<dbReference type="Proteomes" id="UP000002207">
    <property type="component" value="Chromosome"/>
</dbReference>
<dbReference type="PROSITE" id="PS50977">
    <property type="entry name" value="HTH_TETR_2"/>
    <property type="match status" value="1"/>
</dbReference>
<sequence length="207" mass="22412">MPASDCEVRDPRIRRTRQMLQSALLTLMQSRAFDEIAVQDIAEAATVNRATFYDHYTDKYDLLRATIAGGFHQLLAERNVSFDGTCPSAALAIILAACDFLVQGHAEGRCNKQSAFAPLVDEAITTAIRRVLAAGMAGAAAASPRPARALSMDEQMRATAASAAIYSAAREWFQTPKHPPAEKIAPVILKMVLPLLTAQEEDVANAR</sequence>
<dbReference type="PANTHER" id="PTHR43479:SF7">
    <property type="entry name" value="TETR-FAMILY TRANSCRIPTIONAL REGULATOR"/>
    <property type="match status" value="1"/>
</dbReference>
<dbReference type="InParanoid" id="C1F512"/>
<reference evidence="4 5" key="1">
    <citation type="journal article" date="2009" name="Appl. Environ. Microbiol.">
        <title>Three genomes from the phylum Acidobacteria provide insight into the lifestyles of these microorganisms in soils.</title>
        <authorList>
            <person name="Ward N.L."/>
            <person name="Challacombe J.F."/>
            <person name="Janssen P.H."/>
            <person name="Henrissat B."/>
            <person name="Coutinho P.M."/>
            <person name="Wu M."/>
            <person name="Xie G."/>
            <person name="Haft D.H."/>
            <person name="Sait M."/>
            <person name="Badger J."/>
            <person name="Barabote R.D."/>
            <person name="Bradley B."/>
            <person name="Brettin T.S."/>
            <person name="Brinkac L.M."/>
            <person name="Bruce D."/>
            <person name="Creasy T."/>
            <person name="Daugherty S.C."/>
            <person name="Davidsen T.M."/>
            <person name="DeBoy R.T."/>
            <person name="Detter J.C."/>
            <person name="Dodson R.J."/>
            <person name="Durkin A.S."/>
            <person name="Ganapathy A."/>
            <person name="Gwinn-Giglio M."/>
            <person name="Han C.S."/>
            <person name="Khouri H."/>
            <person name="Kiss H."/>
            <person name="Kothari S.P."/>
            <person name="Madupu R."/>
            <person name="Nelson K.E."/>
            <person name="Nelson W.C."/>
            <person name="Paulsen I."/>
            <person name="Penn K."/>
            <person name="Ren Q."/>
            <person name="Rosovitz M.J."/>
            <person name="Selengut J.D."/>
            <person name="Shrivastava S."/>
            <person name="Sullivan S.A."/>
            <person name="Tapia R."/>
            <person name="Thompson L.S."/>
            <person name="Watkins K.L."/>
            <person name="Yang Q."/>
            <person name="Yu C."/>
            <person name="Zafar N."/>
            <person name="Zhou L."/>
            <person name="Kuske C.R."/>
        </authorList>
    </citation>
    <scope>NUCLEOTIDE SEQUENCE [LARGE SCALE GENOMIC DNA]</scope>
    <source>
        <strain evidence="5">ATCC 51196 / DSM 11244 / BCRC 80197 / JCM 7670 / NBRC 15755 / NCIMB 13165 / 161</strain>
    </source>
</reference>
<dbReference type="InterPro" id="IPR050624">
    <property type="entry name" value="HTH-type_Tx_Regulator"/>
</dbReference>
<dbReference type="STRING" id="240015.ACP_3098"/>
<keyword evidence="5" id="KW-1185">Reference proteome</keyword>
<dbReference type="SUPFAM" id="SSF46689">
    <property type="entry name" value="Homeodomain-like"/>
    <property type="match status" value="1"/>
</dbReference>
<dbReference type="Pfam" id="PF00440">
    <property type="entry name" value="TetR_N"/>
    <property type="match status" value="1"/>
</dbReference>
<dbReference type="RefSeq" id="WP_015898146.1">
    <property type="nucleotide sequence ID" value="NC_012483.1"/>
</dbReference>
<dbReference type="AlphaFoldDB" id="C1F512"/>
<protein>
    <submittedName>
        <fullName evidence="4">Transcriptional regulator, TetR family</fullName>
    </submittedName>
</protein>